<name>A0A250FWY1_9FLAO</name>
<proteinExistence type="predicted"/>
<dbReference type="KEGG" id="csto:CGC58_07090"/>
<gene>
    <name evidence="1" type="ORF">CGC58_07090</name>
</gene>
<dbReference type="OrthoDB" id="1151790at2"/>
<protein>
    <submittedName>
        <fullName evidence="1">Uncharacterized protein</fullName>
    </submittedName>
</protein>
<dbReference type="AlphaFoldDB" id="A0A250FWY1"/>
<evidence type="ECO:0000313" key="1">
    <source>
        <dbReference type="EMBL" id="ATA89511.1"/>
    </source>
</evidence>
<evidence type="ECO:0000313" key="2">
    <source>
        <dbReference type="Proteomes" id="UP000217348"/>
    </source>
</evidence>
<organism evidence="1 2">
    <name type="scientific">Capnocytophaga stomatis</name>
    <dbReference type="NCBI Taxonomy" id="1848904"/>
    <lineage>
        <taxon>Bacteria</taxon>
        <taxon>Pseudomonadati</taxon>
        <taxon>Bacteroidota</taxon>
        <taxon>Flavobacteriia</taxon>
        <taxon>Flavobacteriales</taxon>
        <taxon>Flavobacteriaceae</taxon>
        <taxon>Capnocytophaga</taxon>
    </lineage>
</organism>
<accession>A0A250FWY1</accession>
<sequence length="169" mass="20313">MTLNQYNILIDNFAEIYVDYKLGYISGKEIIELSKKGMIKKSDELRNYFLEDAYLKSENQFIEQIISFCNEDNNPCDEKDDVFDIPDEYFRIWELDSLLTIHQMNISEEEKLDKVYEAFYSLNFPNRWALNKIIRYSIKTENILYSDAELIKNLENYIEKELCFFLGRK</sequence>
<reference evidence="2" key="1">
    <citation type="submission" date="2017-06" db="EMBL/GenBank/DDBJ databases">
        <title>Capnocytophaga spp. assemblies.</title>
        <authorList>
            <person name="Gulvik C.A."/>
        </authorList>
    </citation>
    <scope>NUCLEOTIDE SEQUENCE [LARGE SCALE GENOMIC DNA]</scope>
    <source>
        <strain evidence="2">H2177</strain>
    </source>
</reference>
<dbReference type="Proteomes" id="UP000217348">
    <property type="component" value="Chromosome"/>
</dbReference>
<dbReference type="RefSeq" id="WP_095896089.1">
    <property type="nucleotide sequence ID" value="NZ_CP022387.1"/>
</dbReference>
<dbReference type="EMBL" id="CP022387">
    <property type="protein sequence ID" value="ATA89511.1"/>
    <property type="molecule type" value="Genomic_DNA"/>
</dbReference>